<organism evidence="1 2">
    <name type="scientific">Vararia minispora EC-137</name>
    <dbReference type="NCBI Taxonomy" id="1314806"/>
    <lineage>
        <taxon>Eukaryota</taxon>
        <taxon>Fungi</taxon>
        <taxon>Dikarya</taxon>
        <taxon>Basidiomycota</taxon>
        <taxon>Agaricomycotina</taxon>
        <taxon>Agaricomycetes</taxon>
        <taxon>Russulales</taxon>
        <taxon>Lachnocladiaceae</taxon>
        <taxon>Vararia</taxon>
    </lineage>
</organism>
<evidence type="ECO:0000313" key="2">
    <source>
        <dbReference type="Proteomes" id="UP000814128"/>
    </source>
</evidence>
<comment type="caution">
    <text evidence="1">The sequence shown here is derived from an EMBL/GenBank/DDBJ whole genome shotgun (WGS) entry which is preliminary data.</text>
</comment>
<dbReference type="EMBL" id="MU273683">
    <property type="protein sequence ID" value="KAI0029331.1"/>
    <property type="molecule type" value="Genomic_DNA"/>
</dbReference>
<proteinExistence type="predicted"/>
<dbReference type="Proteomes" id="UP000814128">
    <property type="component" value="Unassembled WGS sequence"/>
</dbReference>
<name>A0ACB8QDG8_9AGAM</name>
<sequence length="1197" mass="130290">MFGFLRATYQRARTLGHQLFHHFGVHCATHQIRVILISGVVITSLFYPALAVYSSSQPKFLAHFSSQILDPFMDAVHGYYAQHDLVDIWSDRESIRVREDSVARARCGIEQTLRAERVMIHGGRTEHNVLDRKTLLAALELEKHLSLDLASRDICLRRPNGQCLAITPLEFWRHDERVLRADDNVVETISGAKNVTVDSVPIFPSMVFVGRGAHSAQFMVFTYFFPETDCLGDAGHLAWRKLLLNTTEPFAYPFSEEQEPRVIELTYDAENKMRVPSPLTVFMIVAYMSFAAWMFLSLRSTPPVHNPLGVIFTGIVEVVVSTITSLSVYISTRHYVYWSRDNAKSLVKTSIALPVKERIGEGLSRAGTSNSFKVLAYNVILGIIAFFARGAIRQFCAFAVVVLVAHWFLVHTFFVAVLSIDLQRMELEELLQQNASETLAAPKPGKEEQGQRSGGIMGAMKGVLRGRATTNVSLLLLLSITIGLYFATAPSSYGSDADLSLGRDALLHRSLKLQNARQTPAYHTWRLLNPADEPRIHIRVEQPIVLVLRPPGDDGQHPFKPRASSHSVMRTLTWLFRIVVLPYAVTLTALYALLLYLLKDADRLEAQFSSTEPEGRETEDKPIILEEEVLFDTLPRVLGTDVELLASSVDGNVVVAIGLASEAVVWIRSTRTHYTLETTDLLLRGASSSASASIITALVVNDDGTEFAVGTGTGVIALWAIENKIPSATPRIVASATSSAVSNLYFVNPRPVTNNTSAPPSSRPPSPQRSLMLAAVHENGIVTKWDTKALCLPMPIQPSRSDLLWTSLVKLDGPEQLLCLFALRDGTLEVHNALPPVYFPHGGTISTGTLLCTLSAGTLLDPPAHATIAHIKHTGNHDSTLLVAASSIAGAVSLWDTRTAECIAIVNDTLGSLSSLCLLNLNSPPRPCPRCRELPPDGFALACGIGSSVSLYSARASPEPGRLSCICGSSANGATWQGHGHGGRSHRPSLSTDEPAFPVSGHGALSRRGSEKDLARFVRGPSASESTYLSVMPDSDELSSGIGLPPYLGKGTGTIVRSLWKGIAVLKYAEVPCERGAWDVTSGRVLGIRRRDRTTRQLNGNGHAHKPLSIVQRGLSAAVRERWEVWALEPAHGGSVAVAPLASLHPVAQKVEGGEGKWTEECPRLPFTRVTSLVAGQGFALAAMGNSVGVFAFERGV</sequence>
<reference evidence="1" key="2">
    <citation type="journal article" date="2022" name="New Phytol.">
        <title>Evolutionary transition to the ectomycorrhizal habit in the genomes of a hyperdiverse lineage of mushroom-forming fungi.</title>
        <authorList>
            <person name="Looney B."/>
            <person name="Miyauchi S."/>
            <person name="Morin E."/>
            <person name="Drula E."/>
            <person name="Courty P.E."/>
            <person name="Kohler A."/>
            <person name="Kuo A."/>
            <person name="LaButti K."/>
            <person name="Pangilinan J."/>
            <person name="Lipzen A."/>
            <person name="Riley R."/>
            <person name="Andreopoulos W."/>
            <person name="He G."/>
            <person name="Johnson J."/>
            <person name="Nolan M."/>
            <person name="Tritt A."/>
            <person name="Barry K.W."/>
            <person name="Grigoriev I.V."/>
            <person name="Nagy L.G."/>
            <person name="Hibbett D."/>
            <person name="Henrissat B."/>
            <person name="Matheny P.B."/>
            <person name="Labbe J."/>
            <person name="Martin F.M."/>
        </authorList>
    </citation>
    <scope>NUCLEOTIDE SEQUENCE</scope>
    <source>
        <strain evidence="1">EC-137</strain>
    </source>
</reference>
<accession>A0ACB8QDG8</accession>
<protein>
    <submittedName>
        <fullName evidence="1">Uncharacterized protein</fullName>
    </submittedName>
</protein>
<gene>
    <name evidence="1" type="ORF">K488DRAFT_88835</name>
</gene>
<evidence type="ECO:0000313" key="1">
    <source>
        <dbReference type="EMBL" id="KAI0029331.1"/>
    </source>
</evidence>
<keyword evidence="2" id="KW-1185">Reference proteome</keyword>
<reference evidence="1" key="1">
    <citation type="submission" date="2021-02" db="EMBL/GenBank/DDBJ databases">
        <authorList>
            <consortium name="DOE Joint Genome Institute"/>
            <person name="Ahrendt S."/>
            <person name="Looney B.P."/>
            <person name="Miyauchi S."/>
            <person name="Morin E."/>
            <person name="Drula E."/>
            <person name="Courty P.E."/>
            <person name="Chicoki N."/>
            <person name="Fauchery L."/>
            <person name="Kohler A."/>
            <person name="Kuo A."/>
            <person name="Labutti K."/>
            <person name="Pangilinan J."/>
            <person name="Lipzen A."/>
            <person name="Riley R."/>
            <person name="Andreopoulos W."/>
            <person name="He G."/>
            <person name="Johnson J."/>
            <person name="Barry K.W."/>
            <person name="Grigoriev I.V."/>
            <person name="Nagy L."/>
            <person name="Hibbett D."/>
            <person name="Henrissat B."/>
            <person name="Matheny P.B."/>
            <person name="Labbe J."/>
            <person name="Martin F."/>
        </authorList>
    </citation>
    <scope>NUCLEOTIDE SEQUENCE</scope>
    <source>
        <strain evidence="1">EC-137</strain>
    </source>
</reference>